<gene>
    <name evidence="2" type="ORF">U0035_19880</name>
</gene>
<name>A0ABZ0W7D6_9BACT</name>
<organism evidence="2 3">
    <name type="scientific">Niabella yanshanensis</name>
    <dbReference type="NCBI Taxonomy" id="577386"/>
    <lineage>
        <taxon>Bacteria</taxon>
        <taxon>Pseudomonadati</taxon>
        <taxon>Bacteroidota</taxon>
        <taxon>Chitinophagia</taxon>
        <taxon>Chitinophagales</taxon>
        <taxon>Chitinophagaceae</taxon>
        <taxon>Niabella</taxon>
    </lineage>
</organism>
<dbReference type="RefSeq" id="WP_114790682.1">
    <property type="nucleotide sequence ID" value="NZ_CP139960.1"/>
</dbReference>
<protein>
    <recommendedName>
        <fullName evidence="4">Outer membrane protein beta-barrel domain-containing protein</fullName>
    </recommendedName>
</protein>
<dbReference type="Proteomes" id="UP001325680">
    <property type="component" value="Chromosome"/>
</dbReference>
<keyword evidence="3" id="KW-1185">Reference proteome</keyword>
<sequence length="204" mass="23076">MRTQPILNRFPARVKRWLAAGLLFSAIPFELNAQTEVRKNQLGIFTGLGKMGGGLGVNPQLGLVYERKFTNHSSLELGARWMFAHFKSTGFTQTATGKAYHRTQESYDYFSMPVLYKFTSSIVNVSAGPVLNLMTGKFETNESWSTIRSFEKPFNTLNVGAMFKVGKAIHFKNRFVLEPEVGVSKSGYFKKPVWETNVILKYKL</sequence>
<accession>A0ABZ0W7D6</accession>
<keyword evidence="1" id="KW-0732">Signal</keyword>
<evidence type="ECO:0000313" key="3">
    <source>
        <dbReference type="Proteomes" id="UP001325680"/>
    </source>
</evidence>
<evidence type="ECO:0008006" key="4">
    <source>
        <dbReference type="Google" id="ProtNLM"/>
    </source>
</evidence>
<feature type="chain" id="PRO_5045663207" description="Outer membrane protein beta-barrel domain-containing protein" evidence="1">
    <location>
        <begin position="34"/>
        <end position="204"/>
    </location>
</feature>
<feature type="signal peptide" evidence="1">
    <location>
        <begin position="1"/>
        <end position="33"/>
    </location>
</feature>
<dbReference type="EMBL" id="CP139960">
    <property type="protein sequence ID" value="WQD37930.1"/>
    <property type="molecule type" value="Genomic_DNA"/>
</dbReference>
<evidence type="ECO:0000313" key="2">
    <source>
        <dbReference type="EMBL" id="WQD37930.1"/>
    </source>
</evidence>
<proteinExistence type="predicted"/>
<evidence type="ECO:0000256" key="1">
    <source>
        <dbReference type="SAM" id="SignalP"/>
    </source>
</evidence>
<reference evidence="2 3" key="1">
    <citation type="submission" date="2023-12" db="EMBL/GenBank/DDBJ databases">
        <title>Genome sequencing and assembly of bacterial species from a model synthetic community.</title>
        <authorList>
            <person name="Hogle S.L."/>
        </authorList>
    </citation>
    <scope>NUCLEOTIDE SEQUENCE [LARGE SCALE GENOMIC DNA]</scope>
    <source>
        <strain evidence="2 3">HAMBI_3031</strain>
    </source>
</reference>